<dbReference type="InterPro" id="IPR013216">
    <property type="entry name" value="Methyltransf_11"/>
</dbReference>
<keyword evidence="2" id="KW-0808">Transferase</keyword>
<dbReference type="Gene3D" id="3.40.50.150">
    <property type="entry name" value="Vaccinia Virus protein VP39"/>
    <property type="match status" value="1"/>
</dbReference>
<dbReference type="InterPro" id="IPR029063">
    <property type="entry name" value="SAM-dependent_MTases_sf"/>
</dbReference>
<dbReference type="Pfam" id="PF08241">
    <property type="entry name" value="Methyltransf_11"/>
    <property type="match status" value="1"/>
</dbReference>
<dbReference type="PANTHER" id="PTHR44942">
    <property type="entry name" value="METHYLTRANSF_11 DOMAIN-CONTAINING PROTEIN"/>
    <property type="match status" value="1"/>
</dbReference>
<dbReference type="AlphaFoldDB" id="A0AA40BR97"/>
<dbReference type="GO" id="GO:0008757">
    <property type="term" value="F:S-adenosylmethionine-dependent methyltransferase activity"/>
    <property type="evidence" value="ECO:0007669"/>
    <property type="project" value="InterPro"/>
</dbReference>
<evidence type="ECO:0000313" key="2">
    <source>
        <dbReference type="EMBL" id="KAK0738968.1"/>
    </source>
</evidence>
<sequence length="321" mass="35185">MAEETVPSARVPISDERTFRSYTIQQGANYAEARRDYHPSLYETIKKHHLSTGGRLGSLLDVGCGPGRATRSLATHFDHAVGIDPSEGMIATALALENTGSRLGPIRFAVSSAEALGCDLDPPVPEASVDLVTAATAAHWFNMPAFWERAALAVKPGGTVALWSPGPITIISPTPNPTAIQAAVDDFEASLDPFMVDGNRLVRKLYIDLPLPWTLAEPVEAFDEKSFVRKEWGTETASEASGTFMAIQSPVDMMMVEKIFSTSSPVTRWREAHPDRVGTEQDIVRITRRRIEHLLHQSGVEEGQEKLYADMSAVLMMIKRN</sequence>
<evidence type="ECO:0000259" key="1">
    <source>
        <dbReference type="Pfam" id="PF08241"/>
    </source>
</evidence>
<protein>
    <submittedName>
        <fullName evidence="2">S-adenosyl-L-methionine-dependent methyltransferase</fullName>
    </submittedName>
</protein>
<reference evidence="2" key="1">
    <citation type="submission" date="2023-06" db="EMBL/GenBank/DDBJ databases">
        <title>Genome-scale phylogeny and comparative genomics of the fungal order Sordariales.</title>
        <authorList>
            <consortium name="Lawrence Berkeley National Laboratory"/>
            <person name="Hensen N."/>
            <person name="Bonometti L."/>
            <person name="Westerberg I."/>
            <person name="Brannstrom I.O."/>
            <person name="Guillou S."/>
            <person name="Cros-Aarteil S."/>
            <person name="Calhoun S."/>
            <person name="Haridas S."/>
            <person name="Kuo A."/>
            <person name="Mondo S."/>
            <person name="Pangilinan J."/>
            <person name="Riley R."/>
            <person name="LaButti K."/>
            <person name="Andreopoulos B."/>
            <person name="Lipzen A."/>
            <person name="Chen C."/>
            <person name="Yanf M."/>
            <person name="Daum C."/>
            <person name="Ng V."/>
            <person name="Clum A."/>
            <person name="Steindorff A."/>
            <person name="Ohm R."/>
            <person name="Martin F."/>
            <person name="Silar P."/>
            <person name="Natvig D."/>
            <person name="Lalanne C."/>
            <person name="Gautier V."/>
            <person name="Ament-velasquez S.L."/>
            <person name="Kruys A."/>
            <person name="Hutchinson M.I."/>
            <person name="Powell A.J."/>
            <person name="Barry K."/>
            <person name="Miller A.N."/>
            <person name="Grigoriev I.V."/>
            <person name="Debuchy R."/>
            <person name="Gladieux P."/>
            <person name="Thoren M.H."/>
            <person name="Johannesson H."/>
        </authorList>
    </citation>
    <scope>NUCLEOTIDE SEQUENCE</scope>
    <source>
        <strain evidence="2">SMH3187-1</strain>
    </source>
</reference>
<dbReference type="PANTHER" id="PTHR44942:SF10">
    <property type="entry name" value="METHYLTRANSFERASE TYPE 11 DOMAIN-CONTAINING PROTEIN"/>
    <property type="match status" value="1"/>
</dbReference>
<accession>A0AA40BR97</accession>
<dbReference type="Proteomes" id="UP001172155">
    <property type="component" value="Unassembled WGS sequence"/>
</dbReference>
<comment type="caution">
    <text evidence="2">The sequence shown here is derived from an EMBL/GenBank/DDBJ whole genome shotgun (WGS) entry which is preliminary data.</text>
</comment>
<keyword evidence="3" id="KW-1185">Reference proteome</keyword>
<organism evidence="2 3">
    <name type="scientific">Schizothecium vesticola</name>
    <dbReference type="NCBI Taxonomy" id="314040"/>
    <lineage>
        <taxon>Eukaryota</taxon>
        <taxon>Fungi</taxon>
        <taxon>Dikarya</taxon>
        <taxon>Ascomycota</taxon>
        <taxon>Pezizomycotina</taxon>
        <taxon>Sordariomycetes</taxon>
        <taxon>Sordariomycetidae</taxon>
        <taxon>Sordariales</taxon>
        <taxon>Schizotheciaceae</taxon>
        <taxon>Schizothecium</taxon>
    </lineage>
</organism>
<dbReference type="CDD" id="cd02440">
    <property type="entry name" value="AdoMet_MTases"/>
    <property type="match status" value="1"/>
</dbReference>
<evidence type="ECO:0000313" key="3">
    <source>
        <dbReference type="Proteomes" id="UP001172155"/>
    </source>
</evidence>
<name>A0AA40BR97_9PEZI</name>
<dbReference type="SUPFAM" id="SSF53335">
    <property type="entry name" value="S-adenosyl-L-methionine-dependent methyltransferases"/>
    <property type="match status" value="1"/>
</dbReference>
<dbReference type="EMBL" id="JAUKUD010000007">
    <property type="protein sequence ID" value="KAK0738968.1"/>
    <property type="molecule type" value="Genomic_DNA"/>
</dbReference>
<gene>
    <name evidence="2" type="ORF">B0T18DRAFT_395171</name>
</gene>
<feature type="domain" description="Methyltransferase type 11" evidence="1">
    <location>
        <begin position="60"/>
        <end position="161"/>
    </location>
</feature>
<proteinExistence type="predicted"/>
<keyword evidence="2" id="KW-0489">Methyltransferase</keyword>
<dbReference type="InterPro" id="IPR051052">
    <property type="entry name" value="Diverse_substrate_MTase"/>
</dbReference>
<dbReference type="GO" id="GO:0032259">
    <property type="term" value="P:methylation"/>
    <property type="evidence" value="ECO:0007669"/>
    <property type="project" value="UniProtKB-KW"/>
</dbReference>